<evidence type="ECO:0000259" key="8">
    <source>
        <dbReference type="PROSITE" id="PS50975"/>
    </source>
</evidence>
<evidence type="ECO:0000256" key="5">
    <source>
        <dbReference type="PROSITE-ProRule" id="PRU00409"/>
    </source>
</evidence>
<evidence type="ECO:0000313" key="10">
    <source>
        <dbReference type="EMBL" id="ART78083.1"/>
    </source>
</evidence>
<dbReference type="SUPFAM" id="SSF56059">
    <property type="entry name" value="Glutathione synthetase ATP-binding domain-like"/>
    <property type="match status" value="1"/>
</dbReference>
<reference evidence="10 11" key="1">
    <citation type="submission" date="2017-04" db="EMBL/GenBank/DDBJ databases">
        <title>Complete Genome Sequence of the Bacillus horikoshii 20a strain from Cuatro Cienegas, Coahuila, Mexico.</title>
        <authorList>
            <person name="Zarza E."/>
            <person name="Alcaraz L.D."/>
            <person name="Aguilar-Salinas B."/>
            <person name="Islas A."/>
            <person name="Olmedo-Alvarez G."/>
        </authorList>
    </citation>
    <scope>NUCLEOTIDE SEQUENCE [LARGE SCALE GENOMIC DNA]</scope>
    <source>
        <strain evidence="10 11">20a</strain>
    </source>
</reference>
<accession>A0ABN4ZHY2</accession>
<dbReference type="PANTHER" id="PTHR21621:SF0">
    <property type="entry name" value="BETA-CITRYLGLUTAMATE SYNTHASE B-RELATED"/>
    <property type="match status" value="1"/>
</dbReference>
<evidence type="ECO:0000256" key="4">
    <source>
        <dbReference type="ARBA" id="ARBA00047645"/>
    </source>
</evidence>
<feature type="active site" evidence="6">
    <location>
        <position position="403"/>
    </location>
</feature>
<dbReference type="InterPro" id="IPR011761">
    <property type="entry name" value="ATP-grasp"/>
</dbReference>
<dbReference type="PROSITE" id="PS00151">
    <property type="entry name" value="ACYLPHOSPHATASE_2"/>
    <property type="match status" value="1"/>
</dbReference>
<evidence type="ECO:0000259" key="9">
    <source>
        <dbReference type="PROSITE" id="PS51160"/>
    </source>
</evidence>
<organism evidence="10 11">
    <name type="scientific">Sutcliffiella horikoshii</name>
    <dbReference type="NCBI Taxonomy" id="79883"/>
    <lineage>
        <taxon>Bacteria</taxon>
        <taxon>Bacillati</taxon>
        <taxon>Bacillota</taxon>
        <taxon>Bacilli</taxon>
        <taxon>Bacillales</taxon>
        <taxon>Bacillaceae</taxon>
        <taxon>Sutcliffiella</taxon>
    </lineage>
</organism>
<feature type="active site" evidence="6">
    <location>
        <position position="421"/>
    </location>
</feature>
<dbReference type="InterPro" id="IPR003806">
    <property type="entry name" value="ATP-grasp_PylC-type"/>
</dbReference>
<feature type="domain" description="ATP-grasp" evidence="8">
    <location>
        <begin position="91"/>
        <end position="343"/>
    </location>
</feature>
<dbReference type="Pfam" id="PF00708">
    <property type="entry name" value="Acylphosphatase"/>
    <property type="match status" value="1"/>
</dbReference>
<dbReference type="PROSITE" id="PS51160">
    <property type="entry name" value="ACYLPHOSPHATASE_3"/>
    <property type="match status" value="1"/>
</dbReference>
<keyword evidence="11" id="KW-1185">Reference proteome</keyword>
<evidence type="ECO:0000256" key="2">
    <source>
        <dbReference type="ARBA" id="ARBA00012150"/>
    </source>
</evidence>
<evidence type="ECO:0000256" key="3">
    <source>
        <dbReference type="ARBA" id="ARBA00015991"/>
    </source>
</evidence>
<dbReference type="Pfam" id="PF02655">
    <property type="entry name" value="ATP-grasp_3"/>
    <property type="match status" value="1"/>
</dbReference>
<keyword evidence="6" id="KW-0378">Hydrolase</keyword>
<keyword evidence="5" id="KW-0547">Nucleotide-binding</keyword>
<dbReference type="InterPro" id="IPR001792">
    <property type="entry name" value="Acylphosphatase-like_dom"/>
</dbReference>
<evidence type="ECO:0000256" key="1">
    <source>
        <dbReference type="ARBA" id="ARBA00005614"/>
    </source>
</evidence>
<comment type="similarity">
    <text evidence="1 7">Belongs to the acylphosphatase family.</text>
</comment>
<evidence type="ECO:0000256" key="6">
    <source>
        <dbReference type="PROSITE-ProRule" id="PRU00520"/>
    </source>
</evidence>
<dbReference type="SUPFAM" id="SSF54975">
    <property type="entry name" value="Acylphosphatase/BLUF domain-like"/>
    <property type="match status" value="1"/>
</dbReference>
<dbReference type="EMBL" id="CP020880">
    <property type="protein sequence ID" value="ART78083.1"/>
    <property type="molecule type" value="Genomic_DNA"/>
</dbReference>
<dbReference type="Proteomes" id="UP000195573">
    <property type="component" value="Chromosome"/>
</dbReference>
<dbReference type="EC" id="3.6.1.7" evidence="2 6"/>
<dbReference type="PROSITE" id="PS50975">
    <property type="entry name" value="ATP_GRASP"/>
    <property type="match status" value="1"/>
</dbReference>
<keyword evidence="5" id="KW-0067">ATP-binding</keyword>
<evidence type="ECO:0000256" key="7">
    <source>
        <dbReference type="RuleBase" id="RU004168"/>
    </source>
</evidence>
<dbReference type="InterPro" id="IPR036046">
    <property type="entry name" value="Acylphosphatase-like_dom_sf"/>
</dbReference>
<feature type="domain" description="Acylphosphatase-like" evidence="9">
    <location>
        <begin position="388"/>
        <end position="474"/>
    </location>
</feature>
<dbReference type="PANTHER" id="PTHR21621">
    <property type="entry name" value="RIBOSOMAL PROTEIN S6 MODIFICATION PROTEIN"/>
    <property type="match status" value="1"/>
</dbReference>
<dbReference type="RefSeq" id="WP_088019578.1">
    <property type="nucleotide sequence ID" value="NZ_CP020880.1"/>
</dbReference>
<dbReference type="InterPro" id="IPR017968">
    <property type="entry name" value="Acylphosphatase_CS"/>
</dbReference>
<gene>
    <name evidence="10" type="ORF">B4U37_19465</name>
</gene>
<dbReference type="Gene3D" id="3.30.70.100">
    <property type="match status" value="1"/>
</dbReference>
<evidence type="ECO:0000313" key="11">
    <source>
        <dbReference type="Proteomes" id="UP000195573"/>
    </source>
</evidence>
<dbReference type="GeneID" id="96740582"/>
<sequence>MTVNTTTEWLPHLTNAIPQEAYGYKICTYTVALEGWRRGLELFFYSSFINGKLNLRYSLSNGKKTHHFSATRGDLTTKGAVKICINKNLTKEFLSDAGVSVPLGDNFDETATDDQIVEVAKKIGFPLVVKPSDGSAGKGVVANIQNEQELREALVYVRKNLKLPAVMLEQFVKGEDFRIYVIEDRVLGAVTRIPANVIGDGKSTIKELVEAKNINRDKNPYMFNKPIRLNNEAKKLLTALNLNFNSVLEEGRRIFLAEKSNVSAGGDPVDITNTLTPEIKEMAIGALNAIPGLVQGAVDMVVNKETNNGVVLEINSKAEVSLHTFPAEGEPRDLPSDIIDYYFPETKNMVNIRNTKLFFDFDSIIQPIEAGLFKEIKVPNVPKYKHKVRAIRVSGKVQNVGYRKWVMKKAISLKLNGYAKNLKNGDVLVVVSGPSDNLEKMRKTLDKTSPKDATVKNVTEKSYSKPIKIGFTII</sequence>
<protein>
    <recommendedName>
        <fullName evidence="3 6">acylphosphatase</fullName>
        <ecNumber evidence="2 6">3.6.1.7</ecNumber>
    </recommendedName>
</protein>
<comment type="catalytic activity">
    <reaction evidence="4 6">
        <text>an acyl phosphate + H2O = a carboxylate + phosphate + H(+)</text>
        <dbReference type="Rhea" id="RHEA:14965"/>
        <dbReference type="ChEBI" id="CHEBI:15377"/>
        <dbReference type="ChEBI" id="CHEBI:15378"/>
        <dbReference type="ChEBI" id="CHEBI:29067"/>
        <dbReference type="ChEBI" id="CHEBI:43474"/>
        <dbReference type="ChEBI" id="CHEBI:59918"/>
        <dbReference type="EC" id="3.6.1.7"/>
    </reaction>
</comment>
<proteinExistence type="inferred from homology"/>
<dbReference type="Gene3D" id="3.30.470.20">
    <property type="entry name" value="ATP-grasp fold, B domain"/>
    <property type="match status" value="2"/>
</dbReference>
<name>A0ABN4ZHY2_9BACI</name>